<proteinExistence type="predicted"/>
<evidence type="ECO:0000313" key="2">
    <source>
        <dbReference type="Proteomes" id="UP000826014"/>
    </source>
</evidence>
<dbReference type="RefSeq" id="WP_215216875.1">
    <property type="nucleotide sequence ID" value="NZ_CP075587.1"/>
</dbReference>
<name>A0ABX8V8B0_9BACT</name>
<dbReference type="EMBL" id="CP075587">
    <property type="protein sequence ID" value="QYF49270.1"/>
    <property type="molecule type" value="Genomic_DNA"/>
</dbReference>
<sequence>MPQGSNWATITFSTLIKQYAKLQSTVISQVRAVASSISHATPGKFLLLQFSMSQVTQIGESISNLISQVQATINNMVRNQKTS</sequence>
<protein>
    <submittedName>
        <fullName evidence="1">Uncharacterized protein</fullName>
    </submittedName>
</protein>
<reference evidence="1 2" key="1">
    <citation type="journal article" date="2022" name="bioRxiv">
        <title>Ecology and evolution of chlamydial symbionts of arthropods.</title>
        <authorList>
            <person name="Halter T."/>
            <person name="Koestlbacher S."/>
            <person name="Collingro A."/>
            <person name="Sixt B.S."/>
            <person name="Toenshoff E.R."/>
            <person name="Hendrickx F."/>
            <person name="Kostanjsek R."/>
            <person name="Horn M."/>
        </authorList>
    </citation>
    <scope>NUCLEOTIDE SEQUENCE [LARGE SCALE GENOMIC DNA]</scope>
    <source>
        <strain evidence="1">W744xW776</strain>
    </source>
</reference>
<dbReference type="Proteomes" id="UP000826014">
    <property type="component" value="Chromosome"/>
</dbReference>
<keyword evidence="2" id="KW-1185">Reference proteome</keyword>
<accession>A0ABX8V8B0</accession>
<evidence type="ECO:0000313" key="1">
    <source>
        <dbReference type="EMBL" id="QYF49270.1"/>
    </source>
</evidence>
<organism evidence="1 2">
    <name type="scientific">Candidatus Rhabdochlamydia oedothoracis</name>
    <dbReference type="NCBI Taxonomy" id="2720720"/>
    <lineage>
        <taxon>Bacteria</taxon>
        <taxon>Pseudomonadati</taxon>
        <taxon>Chlamydiota</taxon>
        <taxon>Chlamydiia</taxon>
        <taxon>Parachlamydiales</taxon>
        <taxon>Candidatus Rhabdochlamydiaceae</taxon>
        <taxon>Candidatus Rhabdochlamydia</taxon>
    </lineage>
</organism>
<gene>
    <name evidence="1" type="ORF">RHABOEDO_001576</name>
</gene>